<gene>
    <name evidence="1" type="ORF">KFZ73_16690</name>
</gene>
<evidence type="ECO:0000313" key="1">
    <source>
        <dbReference type="EMBL" id="MBS4102870.1"/>
    </source>
</evidence>
<name>A0ABS5NF18_TSUPA</name>
<dbReference type="Proteomes" id="UP000676853">
    <property type="component" value="Unassembled WGS sequence"/>
</dbReference>
<dbReference type="RefSeq" id="WP_212554421.1">
    <property type="nucleotide sequence ID" value="NZ_JAGXOE010000043.1"/>
</dbReference>
<proteinExistence type="predicted"/>
<keyword evidence="2" id="KW-1185">Reference proteome</keyword>
<organism evidence="1 2">
    <name type="scientific">Tsukamurella paurometabola</name>
    <name type="common">Corynebacterium paurometabolum</name>
    <dbReference type="NCBI Taxonomy" id="2061"/>
    <lineage>
        <taxon>Bacteria</taxon>
        <taxon>Bacillati</taxon>
        <taxon>Actinomycetota</taxon>
        <taxon>Actinomycetes</taxon>
        <taxon>Mycobacteriales</taxon>
        <taxon>Tsukamurellaceae</taxon>
        <taxon>Tsukamurella</taxon>
    </lineage>
</organism>
<reference evidence="1 2" key="1">
    <citation type="submission" date="2021-04" db="EMBL/GenBank/DDBJ databases">
        <title>Whole genome sequence analysis of a thiophenic sulfur metabolizing bacteria.</title>
        <authorList>
            <person name="Akhtar N."/>
            <person name="Akram J."/>
            <person name="Aslam A."/>
        </authorList>
    </citation>
    <scope>NUCLEOTIDE SEQUENCE [LARGE SCALE GENOMIC DNA]</scope>
    <source>
        <strain evidence="1 2">3OW</strain>
    </source>
</reference>
<accession>A0ABS5NF18</accession>
<evidence type="ECO:0000313" key="2">
    <source>
        <dbReference type="Proteomes" id="UP000676853"/>
    </source>
</evidence>
<dbReference type="EMBL" id="JAGXOE010000043">
    <property type="protein sequence ID" value="MBS4102870.1"/>
    <property type="molecule type" value="Genomic_DNA"/>
</dbReference>
<comment type="caution">
    <text evidence="1">The sequence shown here is derived from an EMBL/GenBank/DDBJ whole genome shotgun (WGS) entry which is preliminary data.</text>
</comment>
<sequence length="96" mass="10208">MSIFTRPAVRTSLIAALALAIGVLLALSFTPQRTEGVAPPATVEQRSVDGVCSTVVTGFNSDEVWAAPLGESKLRRVDRAQLGMTGCRIDPDPARR</sequence>
<protein>
    <submittedName>
        <fullName evidence="1">Uncharacterized protein</fullName>
    </submittedName>
</protein>